<dbReference type="PROSITE" id="PS50253">
    <property type="entry name" value="COX3"/>
    <property type="match status" value="1"/>
</dbReference>
<evidence type="ECO:0000256" key="6">
    <source>
        <dbReference type="RuleBase" id="RU003376"/>
    </source>
</evidence>
<keyword evidence="5 7" id="KW-0472">Membrane</keyword>
<dbReference type="Proteomes" id="UP000559010">
    <property type="component" value="Unassembled WGS sequence"/>
</dbReference>
<evidence type="ECO:0000256" key="2">
    <source>
        <dbReference type="ARBA" id="ARBA00010581"/>
    </source>
</evidence>
<evidence type="ECO:0000256" key="3">
    <source>
        <dbReference type="ARBA" id="ARBA00022692"/>
    </source>
</evidence>
<dbReference type="PANTHER" id="PTHR11403">
    <property type="entry name" value="CYTOCHROME C OXIDASE SUBUNIT III"/>
    <property type="match status" value="1"/>
</dbReference>
<evidence type="ECO:0000259" key="8">
    <source>
        <dbReference type="PROSITE" id="PS50253"/>
    </source>
</evidence>
<evidence type="ECO:0000313" key="9">
    <source>
        <dbReference type="EMBL" id="NMM50162.1"/>
    </source>
</evidence>
<dbReference type="GO" id="GO:0005886">
    <property type="term" value="C:plasma membrane"/>
    <property type="evidence" value="ECO:0007669"/>
    <property type="project" value="UniProtKB-SubCell"/>
</dbReference>
<keyword evidence="3 6" id="KW-0812">Transmembrane</keyword>
<sequence length="195" mass="22449">MEKELKITRESKSILNMHPQKFAMWLFLLTVLMIFAAYTSAYIVRKGQGNWIPFELPVTFLYSTGIIVLSSVFMQLSYFAAAKNNVNGVRLYTLLTFIAGVVFLMMQWTGYGKLIDMNLYFSDPNNVSGSFIYVITGVHAVHLISALIVLLIVLITTFKVENIKDKLVRMEICTTYWHFLGGLWVYLYLFLQLNQ</sequence>
<dbReference type="SUPFAM" id="SSF81452">
    <property type="entry name" value="Cytochrome c oxidase subunit III-like"/>
    <property type="match status" value="1"/>
</dbReference>
<evidence type="ECO:0000256" key="1">
    <source>
        <dbReference type="ARBA" id="ARBA00004141"/>
    </source>
</evidence>
<feature type="transmembrane region" description="Helical" evidence="7">
    <location>
        <begin position="91"/>
        <end position="111"/>
    </location>
</feature>
<organism evidence="9 10">
    <name type="scientific">Marinigracilibium pacificum</name>
    <dbReference type="NCBI Taxonomy" id="2729599"/>
    <lineage>
        <taxon>Bacteria</taxon>
        <taxon>Pseudomonadati</taxon>
        <taxon>Bacteroidota</taxon>
        <taxon>Cytophagia</taxon>
        <taxon>Cytophagales</taxon>
        <taxon>Flammeovirgaceae</taxon>
        <taxon>Marinigracilibium</taxon>
    </lineage>
</organism>
<dbReference type="GO" id="GO:0004129">
    <property type="term" value="F:cytochrome-c oxidase activity"/>
    <property type="evidence" value="ECO:0007669"/>
    <property type="project" value="InterPro"/>
</dbReference>
<dbReference type="AlphaFoldDB" id="A0A848JAU6"/>
<comment type="subcellular location">
    <subcellularLocation>
        <location evidence="6">Cell membrane</location>
        <topology evidence="6">Multi-pass membrane protein</topology>
    </subcellularLocation>
    <subcellularLocation>
        <location evidence="1">Membrane</location>
        <topology evidence="1">Multi-pass membrane protein</topology>
    </subcellularLocation>
</comment>
<feature type="transmembrane region" description="Helical" evidence="7">
    <location>
        <begin position="22"/>
        <end position="44"/>
    </location>
</feature>
<comment type="caution">
    <text evidence="9">The sequence shown here is derived from an EMBL/GenBank/DDBJ whole genome shotgun (WGS) entry which is preliminary data.</text>
</comment>
<feature type="domain" description="Heme-copper oxidase subunit III family profile" evidence="8">
    <location>
        <begin position="1"/>
        <end position="195"/>
    </location>
</feature>
<keyword evidence="4 7" id="KW-1133">Transmembrane helix</keyword>
<protein>
    <submittedName>
        <fullName evidence="9">Cytochrome oxidase subunit III</fullName>
    </submittedName>
</protein>
<feature type="transmembrane region" description="Helical" evidence="7">
    <location>
        <begin position="131"/>
        <end position="155"/>
    </location>
</feature>
<evidence type="ECO:0000256" key="7">
    <source>
        <dbReference type="SAM" id="Phobius"/>
    </source>
</evidence>
<evidence type="ECO:0000313" key="10">
    <source>
        <dbReference type="Proteomes" id="UP000559010"/>
    </source>
</evidence>
<dbReference type="InterPro" id="IPR000298">
    <property type="entry name" value="Cyt_c_oxidase-like_su3"/>
</dbReference>
<dbReference type="EMBL" id="JABBNU010000011">
    <property type="protein sequence ID" value="NMM50162.1"/>
    <property type="molecule type" value="Genomic_DNA"/>
</dbReference>
<gene>
    <name evidence="9" type="ORF">HH304_17270</name>
</gene>
<dbReference type="GO" id="GO:0019646">
    <property type="term" value="P:aerobic electron transport chain"/>
    <property type="evidence" value="ECO:0007669"/>
    <property type="project" value="InterPro"/>
</dbReference>
<comment type="similarity">
    <text evidence="2 6">Belongs to the cytochrome c oxidase subunit 3 family.</text>
</comment>
<dbReference type="Gene3D" id="1.20.120.80">
    <property type="entry name" value="Cytochrome c oxidase, subunit III, four-helix bundle"/>
    <property type="match status" value="1"/>
</dbReference>
<accession>A0A848JAU6</accession>
<evidence type="ECO:0000256" key="5">
    <source>
        <dbReference type="ARBA" id="ARBA00023136"/>
    </source>
</evidence>
<name>A0A848JAU6_9BACT</name>
<dbReference type="PANTHER" id="PTHR11403:SF10">
    <property type="entry name" value="CYTOCHROME C OXIDASE"/>
    <property type="match status" value="1"/>
</dbReference>
<keyword evidence="10" id="KW-1185">Reference proteome</keyword>
<reference evidence="9 10" key="1">
    <citation type="submission" date="2020-04" db="EMBL/GenBank/DDBJ databases">
        <title>Flammeovirgaceae bacterium KN852 isolated from deep sea.</title>
        <authorList>
            <person name="Zhang D.-C."/>
        </authorList>
    </citation>
    <scope>NUCLEOTIDE SEQUENCE [LARGE SCALE GENOMIC DNA]</scope>
    <source>
        <strain evidence="9 10">KN852</strain>
    </source>
</reference>
<dbReference type="InterPro" id="IPR035973">
    <property type="entry name" value="Cyt_c_oxidase_su3-like_sf"/>
</dbReference>
<dbReference type="InterPro" id="IPR013833">
    <property type="entry name" value="Cyt_c_oxidase_su3_a-hlx"/>
</dbReference>
<dbReference type="Pfam" id="PF00510">
    <property type="entry name" value="COX3"/>
    <property type="match status" value="1"/>
</dbReference>
<feature type="transmembrane region" description="Helical" evidence="7">
    <location>
        <begin position="176"/>
        <end position="193"/>
    </location>
</feature>
<proteinExistence type="inferred from homology"/>
<dbReference type="InterPro" id="IPR024791">
    <property type="entry name" value="Cyt_c/ubiquinol_Oxase_su3"/>
</dbReference>
<evidence type="ECO:0000256" key="4">
    <source>
        <dbReference type="ARBA" id="ARBA00022989"/>
    </source>
</evidence>
<feature type="transmembrane region" description="Helical" evidence="7">
    <location>
        <begin position="56"/>
        <end position="79"/>
    </location>
</feature>